<dbReference type="PANTHER" id="PTHR43690:SF18">
    <property type="entry name" value="INSULIN-DEGRADING ENZYME-RELATED"/>
    <property type="match status" value="1"/>
</dbReference>
<dbReference type="PROSITE" id="PS00143">
    <property type="entry name" value="INSULINASE"/>
    <property type="match status" value="1"/>
</dbReference>
<keyword evidence="11" id="KW-0482">Metalloprotease</keyword>
<feature type="region of interest" description="Disordered" evidence="21">
    <location>
        <begin position="54"/>
        <end position="131"/>
    </location>
</feature>
<keyword evidence="5" id="KW-0597">Phosphoprotein</keyword>
<protein>
    <recommendedName>
        <fullName evidence="18">Nardilysin</fullName>
        <ecNumber evidence="17">3.4.24.61</ecNumber>
    </recommendedName>
    <alternativeName>
        <fullName evidence="19">N-arginine dibasic convertase</fullName>
    </alternativeName>
    <alternativeName>
        <fullName evidence="20">Nardilysin convertase</fullName>
    </alternativeName>
</protein>
<dbReference type="Ensembl" id="ENSEAST00005022579.2">
    <property type="protein sequence ID" value="ENSEASP00005020798.2"/>
    <property type="gene ID" value="ENSEASG00005011045.2"/>
</dbReference>
<evidence type="ECO:0000256" key="13">
    <source>
        <dbReference type="ARBA" id="ARBA00023273"/>
    </source>
</evidence>
<name>A0A8C4M9T7_EQUAS</name>
<dbReference type="GO" id="GO:0061133">
    <property type="term" value="F:endopeptidase activator activity"/>
    <property type="evidence" value="ECO:0007669"/>
    <property type="project" value="Ensembl"/>
</dbReference>
<evidence type="ECO:0000313" key="25">
    <source>
        <dbReference type="Ensembl" id="ENSEASP00005020798.2"/>
    </source>
</evidence>
<comment type="similarity">
    <text evidence="4">Belongs to the peptidase M16 family.</text>
</comment>
<feature type="domain" description="Peptidase M16 middle/third" evidence="24">
    <location>
        <begin position="692"/>
        <end position="973"/>
    </location>
</feature>
<dbReference type="GO" id="GO:0004222">
    <property type="term" value="F:metalloendopeptidase activity"/>
    <property type="evidence" value="ECO:0007669"/>
    <property type="project" value="UniProtKB-EC"/>
</dbReference>
<comment type="subcellular location">
    <subcellularLocation>
        <location evidence="3">Cell projection</location>
        <location evidence="3">Dendrite</location>
    </subcellularLocation>
    <subcellularLocation>
        <location evidence="2">Mitochondrion</location>
    </subcellularLocation>
</comment>
<evidence type="ECO:0000256" key="17">
    <source>
        <dbReference type="ARBA" id="ARBA00066846"/>
    </source>
</evidence>
<dbReference type="GO" id="GO:1903265">
    <property type="term" value="P:positive regulation of tumor necrosis factor-mediated signaling pathway"/>
    <property type="evidence" value="ECO:0007669"/>
    <property type="project" value="Ensembl"/>
</dbReference>
<evidence type="ECO:0000259" key="23">
    <source>
        <dbReference type="Pfam" id="PF05193"/>
    </source>
</evidence>
<gene>
    <name evidence="25" type="primary">NRDC</name>
</gene>
<dbReference type="GO" id="GO:0032760">
    <property type="term" value="P:positive regulation of tumor necrosis factor production"/>
    <property type="evidence" value="ECO:0007669"/>
    <property type="project" value="Ensembl"/>
</dbReference>
<dbReference type="FunFam" id="3.30.830.10:FF:000017">
    <property type="entry name" value="nardilysin isoform X1"/>
    <property type="match status" value="1"/>
</dbReference>
<evidence type="ECO:0000256" key="3">
    <source>
        <dbReference type="ARBA" id="ARBA00004279"/>
    </source>
</evidence>
<evidence type="ECO:0000256" key="19">
    <source>
        <dbReference type="ARBA" id="ARBA00078198"/>
    </source>
</evidence>
<evidence type="ECO:0000259" key="22">
    <source>
        <dbReference type="Pfam" id="PF00675"/>
    </source>
</evidence>
<keyword evidence="8" id="KW-0732">Signal</keyword>
<evidence type="ECO:0000256" key="14">
    <source>
        <dbReference type="ARBA" id="ARBA00052381"/>
    </source>
</evidence>
<dbReference type="GO" id="GO:0046872">
    <property type="term" value="F:metal ion binding"/>
    <property type="evidence" value="ECO:0007669"/>
    <property type="project" value="UniProtKB-KW"/>
</dbReference>
<keyword evidence="10" id="KW-0862">Zinc</keyword>
<evidence type="ECO:0000256" key="6">
    <source>
        <dbReference type="ARBA" id="ARBA00022670"/>
    </source>
</evidence>
<organism evidence="25 26">
    <name type="scientific">Equus asinus</name>
    <name type="common">Donkey</name>
    <name type="synonym">Equus africanus asinus</name>
    <dbReference type="NCBI Taxonomy" id="9793"/>
    <lineage>
        <taxon>Eukaryota</taxon>
        <taxon>Metazoa</taxon>
        <taxon>Chordata</taxon>
        <taxon>Craniata</taxon>
        <taxon>Vertebrata</taxon>
        <taxon>Euteleostomi</taxon>
        <taxon>Mammalia</taxon>
        <taxon>Eutheria</taxon>
        <taxon>Laurasiatheria</taxon>
        <taxon>Perissodactyla</taxon>
        <taxon>Equidae</taxon>
        <taxon>Equus</taxon>
    </lineage>
</organism>
<feature type="compositionally biased region" description="Acidic residues" evidence="21">
    <location>
        <begin position="203"/>
        <end position="269"/>
    </location>
</feature>
<comment type="function">
    <text evidence="15">Cleaves peptide substrates on the N-terminus of arginine residues in dibasic pairs. Is a critical activator of BACE1- and ADAM17-mediated pro-neuregulin ectodomain shedding, involved in the positive regulation of axonal maturation and myelination. Required for proper functioning of 2-oxoglutarate dehydrogenase (OGDH).</text>
</comment>
<dbReference type="GO" id="GO:0005759">
    <property type="term" value="C:mitochondrial matrix"/>
    <property type="evidence" value="ECO:0007669"/>
    <property type="project" value="Ensembl"/>
</dbReference>
<dbReference type="InterPro" id="IPR007863">
    <property type="entry name" value="Peptidase_M16_C"/>
</dbReference>
<keyword evidence="13" id="KW-0966">Cell projection</keyword>
<keyword evidence="7" id="KW-0479">Metal-binding</keyword>
<dbReference type="GO" id="GO:0051044">
    <property type="term" value="P:positive regulation of membrane protein ectodomain proteolysis"/>
    <property type="evidence" value="ECO:0007669"/>
    <property type="project" value="Ensembl"/>
</dbReference>
<dbReference type="Gene3D" id="3.30.830.10">
    <property type="entry name" value="Metalloenzyme, LuxS/M16 peptidase-like"/>
    <property type="match status" value="4"/>
</dbReference>
<keyword evidence="6" id="KW-0645">Protease</keyword>
<dbReference type="InterPro" id="IPR032632">
    <property type="entry name" value="Peptidase_M16_M"/>
</dbReference>
<evidence type="ECO:0000256" key="11">
    <source>
        <dbReference type="ARBA" id="ARBA00023049"/>
    </source>
</evidence>
<evidence type="ECO:0000313" key="26">
    <source>
        <dbReference type="Proteomes" id="UP000694387"/>
    </source>
</evidence>
<dbReference type="FunFam" id="3.30.830.10:FF:000027">
    <property type="entry name" value="nardilysin isoform X1"/>
    <property type="match status" value="1"/>
</dbReference>
<feature type="compositionally biased region" description="Polar residues" evidence="21">
    <location>
        <begin position="115"/>
        <end position="126"/>
    </location>
</feature>
<comment type="subunit">
    <text evidence="16">Interacts with BACE1 and NRG1.</text>
</comment>
<reference evidence="25" key="3">
    <citation type="submission" date="2025-09" db="UniProtKB">
        <authorList>
            <consortium name="Ensembl"/>
        </authorList>
    </citation>
    <scope>IDENTIFICATION</scope>
</reference>
<evidence type="ECO:0000256" key="4">
    <source>
        <dbReference type="ARBA" id="ARBA00007261"/>
    </source>
</evidence>
<dbReference type="InterPro" id="IPR001431">
    <property type="entry name" value="Pept_M16_Zn_BS"/>
</dbReference>
<evidence type="ECO:0000256" key="16">
    <source>
        <dbReference type="ARBA" id="ARBA00064814"/>
    </source>
</evidence>
<dbReference type="Pfam" id="PF16187">
    <property type="entry name" value="Peptidase_M16_M"/>
    <property type="match status" value="1"/>
</dbReference>
<evidence type="ECO:0000256" key="10">
    <source>
        <dbReference type="ARBA" id="ARBA00022833"/>
    </source>
</evidence>
<dbReference type="FunFam" id="3.30.830.10:FF:000005">
    <property type="entry name" value="nardilysin isoform X1"/>
    <property type="match status" value="1"/>
</dbReference>
<dbReference type="PANTHER" id="PTHR43690">
    <property type="entry name" value="NARDILYSIN"/>
    <property type="match status" value="1"/>
</dbReference>
<evidence type="ECO:0000256" key="15">
    <source>
        <dbReference type="ARBA" id="ARBA00055893"/>
    </source>
</evidence>
<evidence type="ECO:0000256" key="12">
    <source>
        <dbReference type="ARBA" id="ARBA00023128"/>
    </source>
</evidence>
<feature type="domain" description="Peptidase M16 N-terminal" evidence="22">
    <location>
        <begin position="347"/>
        <end position="475"/>
    </location>
</feature>
<evidence type="ECO:0000256" key="21">
    <source>
        <dbReference type="SAM" id="MobiDB-lite"/>
    </source>
</evidence>
<proteinExistence type="inferred from homology"/>
<evidence type="ECO:0000256" key="7">
    <source>
        <dbReference type="ARBA" id="ARBA00022723"/>
    </source>
</evidence>
<evidence type="ECO:0000256" key="1">
    <source>
        <dbReference type="ARBA" id="ARBA00001947"/>
    </source>
</evidence>
<evidence type="ECO:0000256" key="18">
    <source>
        <dbReference type="ARBA" id="ARBA00074237"/>
    </source>
</evidence>
<dbReference type="InterPro" id="IPR050626">
    <property type="entry name" value="Peptidase_M16"/>
</dbReference>
<keyword evidence="12" id="KW-0496">Mitochondrion</keyword>
<dbReference type="InterPro" id="IPR011249">
    <property type="entry name" value="Metalloenz_LuxS/M16"/>
</dbReference>
<dbReference type="GO" id="GO:0006508">
    <property type="term" value="P:proteolysis"/>
    <property type="evidence" value="ECO:0007669"/>
    <property type="project" value="UniProtKB-KW"/>
</dbReference>
<reference evidence="25" key="2">
    <citation type="submission" date="2025-08" db="UniProtKB">
        <authorList>
            <consortium name="Ensembl"/>
        </authorList>
    </citation>
    <scope>IDENTIFICATION</scope>
</reference>
<comment type="cofactor">
    <cofactor evidence="1">
        <name>Zn(2+)</name>
        <dbReference type="ChEBI" id="CHEBI:29105"/>
    </cofactor>
</comment>
<feature type="domain" description="Peptidase M16 C-terminal" evidence="23">
    <location>
        <begin position="501"/>
        <end position="686"/>
    </location>
</feature>
<dbReference type="GO" id="GO:0030425">
    <property type="term" value="C:dendrite"/>
    <property type="evidence" value="ECO:0007669"/>
    <property type="project" value="UniProtKB-SubCell"/>
</dbReference>
<dbReference type="Pfam" id="PF00675">
    <property type="entry name" value="Peptidase_M16"/>
    <property type="match status" value="1"/>
</dbReference>
<dbReference type="FunFam" id="3.30.830.10:FF:000019">
    <property type="entry name" value="nardilysin isoform X1"/>
    <property type="match status" value="1"/>
</dbReference>
<feature type="region of interest" description="Disordered" evidence="21">
    <location>
        <begin position="196"/>
        <end position="278"/>
    </location>
</feature>
<sequence length="1290" mass="146987">MLGRVRVAAVCAAGRKLCEAGRELGALWRIEARGPREDSAAARPFSNLIMPGRNKAKSTCSCPDLQPGGQDLGESGRVARLGADESEEEGRRVSINNAGDPEIVKSPSDPKQYRESNGSLQLQSTWPGRPPTSCIQPAHSLLERLLCPAVATGSTTNSTATPLTFQPPPWSNLPIFRYIKLRNGLQALLISDLSNMEGKMGDATDEEEEEEDEEEEEEEDDDDDDEDSGAEIEDDDEEGFDDEDEFDDDDERDDDDLDTEDNELEELEERAEARKKTTEKQQSQSLFLLWSKLTDILWFKSTFTKISSTLLVETRNLYGVVGAESRSAPVQHLAGWQEEEQQGETDTVLSAAALCVGVGSFADPDDLPGLAHFLEHMVFMGSLKYPDENGFDAFLKKHGGSDNASTDCERTVFQFDVQRKYFKEALDRWAQFFIHPLMIRDAIDREVEAVDSEYQLARPSDANRKEMLFGSLARPGHPMGKFFWGNAETLKHEPKRNNTDTHARLREFWMRYYSAHYMTLVVQSKETLDTLEKWVTEIFSQIPNNGLPKPNFGHLTDPFDTPAFNKLYRVVPIRKIHALTITWALPPQQQHYRVKPLHYISWLVGHEGKGSILSYLRKKCWALALFGGNGETGFEQNSTYSVFSISITLTDEGYEHFYEVAHTVFQYLKMLQKLGPEKRIFEEIQKIEDNEFHYQEQTDPVEYVENMCENMQLYPLQDFLTGDQLLFEYKPEVIAEALNQLVPPKANLVLLSGANEGKCDLKEKWFGTQYCMEDVENSWAELWKTNFELNPDLHLPAENKYIATDFMLKAFDCPETEYPVKIVNTPQGCLWYKKDNKFKIPKAYIRFHLISPLIQKSAANVVLFDIFVNILTHNLAEPAYEADVAQLEYKLVAGEHGLIIRVKGFNHKLPLLFQLIIDYLAEFSSTPAVFTMITEQLKKTYFNILIKPETLAKDVRLLILEYARWSMIDKYRALMDGLSLESLLSFVKEFKSQLFVEGLVQGNVTSTESMDFLKYVVDKLNFMPLEQEMPVQFQVVELPSGHHLCKVRALNKGDANSEVTVYYQSGTRSLREYTLMELLVMHMEEPCFDFLRTKQTLGYHVYPTCRNTSGILGFSVTVGTQATKYNSEVVDKKIEEFLSNFEEKIENLTEDAFNTQVTALIKLKECEDTHLGEEVDRNWNEVVTQQYLFDRLAHEIEALKSFSKSDLVNWFKAHRGPGCKMLGVHVVGFGKYELEEDGNPSGEDSNSSCEVMQLTYLPTSPLLADCTVPITDIRAFTSTLNLLPYHKIVK</sequence>
<accession>A0A8C4M9T7</accession>
<reference evidence="25 26" key="1">
    <citation type="journal article" date="2020" name="Nat. Commun.">
        <title>Donkey genomes provide new insights into domestication and selection for coat color.</title>
        <authorList>
            <person name="Wang"/>
            <person name="C."/>
            <person name="Li"/>
            <person name="H."/>
            <person name="Guo"/>
            <person name="Y."/>
            <person name="Huang"/>
            <person name="J."/>
            <person name="Sun"/>
            <person name="Y."/>
            <person name="Min"/>
            <person name="J."/>
            <person name="Wang"/>
            <person name="J."/>
            <person name="Fang"/>
            <person name="X."/>
            <person name="Zhao"/>
            <person name="Z."/>
            <person name="Wang"/>
            <person name="S."/>
            <person name="Zhang"/>
            <person name="Y."/>
            <person name="Liu"/>
            <person name="Q."/>
            <person name="Jiang"/>
            <person name="Q."/>
            <person name="Wang"/>
            <person name="X."/>
            <person name="Guo"/>
            <person name="Y."/>
            <person name="Yang"/>
            <person name="C."/>
            <person name="Wang"/>
            <person name="Y."/>
            <person name="Tian"/>
            <person name="F."/>
            <person name="Zhuang"/>
            <person name="G."/>
            <person name="Fan"/>
            <person name="Y."/>
            <person name="Gao"/>
            <person name="Q."/>
            <person name="Li"/>
            <person name="Y."/>
            <person name="Ju"/>
            <person name="Z."/>
            <person name="Li"/>
            <person name="J."/>
            <person name="Li"/>
            <person name="R."/>
            <person name="Hou"/>
            <person name="M."/>
            <person name="Yang"/>
            <person name="G."/>
            <person name="Liu"/>
            <person name="G."/>
            <person name="Liu"/>
            <person name="W."/>
            <person name="Guo"/>
            <person name="J."/>
            <person name="Pan"/>
            <person name="S."/>
            <person name="Fan"/>
            <person name="G."/>
            <person name="Zhang"/>
            <person name="W."/>
            <person name="Zhang"/>
            <person name="R."/>
            <person name="Yu"/>
            <person name="J."/>
            <person name="Zhang"/>
            <person name="X."/>
            <person name="Yin"/>
            <person name="Q."/>
            <person name="Ji"/>
            <person name="C."/>
            <person name="Jin"/>
            <person name="Y."/>
            <person name="Yue"/>
            <person name="G."/>
            <person name="Liu"/>
            <person name="M."/>
            <person name="Xu"/>
            <person name="J."/>
            <person name="Liu"/>
            <person name="S."/>
            <person name="Jordana"/>
            <person name="J."/>
            <person name="Noce"/>
            <person name="A."/>
            <person name="Amills"/>
            <person name="M."/>
            <person name="Wu"/>
            <person name="D.D."/>
            <person name="Li"/>
            <person name="S."/>
            <person name="Zhou"/>
            <person name="X. and Zhong"/>
            <person name="J."/>
        </authorList>
    </citation>
    <scope>NUCLEOTIDE SEQUENCE [LARGE SCALE GENOMIC DNA]</scope>
</reference>
<dbReference type="InterPro" id="IPR011765">
    <property type="entry name" value="Pept_M16_N"/>
</dbReference>
<evidence type="ECO:0000256" key="8">
    <source>
        <dbReference type="ARBA" id="ARBA00022729"/>
    </source>
</evidence>
<evidence type="ECO:0000256" key="5">
    <source>
        <dbReference type="ARBA" id="ARBA00022553"/>
    </source>
</evidence>
<evidence type="ECO:0000256" key="9">
    <source>
        <dbReference type="ARBA" id="ARBA00022801"/>
    </source>
</evidence>
<keyword evidence="26" id="KW-1185">Reference proteome</keyword>
<keyword evidence="9" id="KW-0378">Hydrolase</keyword>
<dbReference type="GeneTree" id="ENSGT00940000155026"/>
<dbReference type="Pfam" id="PF05193">
    <property type="entry name" value="Peptidase_M16_C"/>
    <property type="match status" value="2"/>
</dbReference>
<feature type="domain" description="Peptidase M16 C-terminal" evidence="23">
    <location>
        <begin position="978"/>
        <end position="1159"/>
    </location>
</feature>
<dbReference type="EC" id="3.4.24.61" evidence="17"/>
<dbReference type="SUPFAM" id="SSF63411">
    <property type="entry name" value="LuxS/MPP-like metallohydrolase"/>
    <property type="match status" value="4"/>
</dbReference>
<dbReference type="Proteomes" id="UP000694387">
    <property type="component" value="Chromosome 5"/>
</dbReference>
<evidence type="ECO:0000256" key="20">
    <source>
        <dbReference type="ARBA" id="ARBA00082392"/>
    </source>
</evidence>
<evidence type="ECO:0000256" key="2">
    <source>
        <dbReference type="ARBA" id="ARBA00004173"/>
    </source>
</evidence>
<evidence type="ECO:0000259" key="24">
    <source>
        <dbReference type="Pfam" id="PF16187"/>
    </source>
</evidence>
<comment type="catalytic activity">
    <reaction evidence="14">
        <text>Hydrolysis of polypeptides, preferably at -Xaa-|-Arg-Lys-, and less commonly at -Arg-|-Arg-Xaa-, in which Xaa is not Arg or Lys.</text>
        <dbReference type="EC" id="3.4.24.61"/>
    </reaction>
</comment>